<evidence type="ECO:0000313" key="1">
    <source>
        <dbReference type="EMBL" id="MDN4165847.1"/>
    </source>
</evidence>
<organism evidence="1 2">
    <name type="scientific">Shiella aurantiaca</name>
    <dbReference type="NCBI Taxonomy" id="3058365"/>
    <lineage>
        <taxon>Bacteria</taxon>
        <taxon>Pseudomonadati</taxon>
        <taxon>Bacteroidota</taxon>
        <taxon>Cytophagia</taxon>
        <taxon>Cytophagales</taxon>
        <taxon>Shiellaceae</taxon>
        <taxon>Shiella</taxon>
    </lineage>
</organism>
<dbReference type="SUPFAM" id="SSF56925">
    <property type="entry name" value="OMPA-like"/>
    <property type="match status" value="1"/>
</dbReference>
<dbReference type="EMBL" id="JAUHJS010000004">
    <property type="protein sequence ID" value="MDN4165847.1"/>
    <property type="molecule type" value="Genomic_DNA"/>
</dbReference>
<keyword evidence="2" id="KW-1185">Reference proteome</keyword>
<reference evidence="1" key="1">
    <citation type="submission" date="2023-06" db="EMBL/GenBank/DDBJ databases">
        <title>Cytophagales bacterium Strain LB-30, isolated from soil.</title>
        <authorList>
            <person name="Liu B."/>
        </authorList>
    </citation>
    <scope>NUCLEOTIDE SEQUENCE</scope>
    <source>
        <strain evidence="1">LB-30</strain>
    </source>
</reference>
<evidence type="ECO:0000313" key="2">
    <source>
        <dbReference type="Proteomes" id="UP001168552"/>
    </source>
</evidence>
<proteinExistence type="predicted"/>
<dbReference type="Proteomes" id="UP001168552">
    <property type="component" value="Unassembled WGS sequence"/>
</dbReference>
<dbReference type="InterPro" id="IPR011250">
    <property type="entry name" value="OMP/PagP_B-barrel"/>
</dbReference>
<sequence>MRLLVLSLFLSLSFFGWAQRDKVYLSNGSVLIGDVTMSPSVDSLAINLSGQTFSFPIQAVDAVVIKKAGFRARYKNQTPFTGGYSGAIRGSVFLGGGIESQPTKSLALSTYHGYQYKPWLNLSLGTGYYSYDRYQAIPVFLRYHLIMGRSRIAPMLFVEGGYGWVWSKESWLDVSKGGLNYAVGLGWQRKIGTDYMRFELGVQRQKMEEVIMSNQYYVDSWIMPGGGWRQIQKRTLTRASFSISYVF</sequence>
<gene>
    <name evidence="1" type="ORF">QWY31_10050</name>
</gene>
<accession>A0ABT8F5V6</accession>
<name>A0ABT8F5V6_9BACT</name>
<dbReference type="RefSeq" id="WP_320004379.1">
    <property type="nucleotide sequence ID" value="NZ_JAUHJS010000004.1"/>
</dbReference>
<evidence type="ECO:0008006" key="3">
    <source>
        <dbReference type="Google" id="ProtNLM"/>
    </source>
</evidence>
<protein>
    <recommendedName>
        <fullName evidence="3">Outer membrane protein beta-barrel domain-containing protein</fullName>
    </recommendedName>
</protein>
<comment type="caution">
    <text evidence="1">The sequence shown here is derived from an EMBL/GenBank/DDBJ whole genome shotgun (WGS) entry which is preliminary data.</text>
</comment>